<evidence type="ECO:0000256" key="1">
    <source>
        <dbReference type="SAM" id="MobiDB-lite"/>
    </source>
</evidence>
<protein>
    <recommendedName>
        <fullName evidence="5">Lipoprotein</fullName>
    </recommendedName>
</protein>
<dbReference type="EMBL" id="JACHMB010000001">
    <property type="protein sequence ID" value="MBB5776281.1"/>
    <property type="molecule type" value="Genomic_DNA"/>
</dbReference>
<feature type="signal peptide" evidence="2">
    <location>
        <begin position="1"/>
        <end position="28"/>
    </location>
</feature>
<reference evidence="3 4" key="1">
    <citation type="submission" date="2020-08" db="EMBL/GenBank/DDBJ databases">
        <title>Sequencing the genomes of 1000 actinobacteria strains.</title>
        <authorList>
            <person name="Klenk H.-P."/>
        </authorList>
    </citation>
    <scope>NUCLEOTIDE SEQUENCE [LARGE SCALE GENOMIC DNA]</scope>
    <source>
        <strain evidence="3 4">DSM 45507</strain>
    </source>
</reference>
<evidence type="ECO:0000313" key="4">
    <source>
        <dbReference type="Proteomes" id="UP000579153"/>
    </source>
</evidence>
<dbReference type="PROSITE" id="PS51257">
    <property type="entry name" value="PROKAR_LIPOPROTEIN"/>
    <property type="match status" value="1"/>
</dbReference>
<feature type="region of interest" description="Disordered" evidence="1">
    <location>
        <begin position="25"/>
        <end position="45"/>
    </location>
</feature>
<keyword evidence="4" id="KW-1185">Reference proteome</keyword>
<feature type="chain" id="PRO_5038400330" description="Lipoprotein" evidence="2">
    <location>
        <begin position="29"/>
        <end position="220"/>
    </location>
</feature>
<sequence>MPMPKAGLSALLVAALVVTGCSSGSAPAPSAAPATPSTSPTPTQDLVSWMDRVCAATRLFEHKPKAPKPEAPDGSMSDQTAEHFAIFQYMELQAYLHEIPEFTRASIELLEDPGPEPVKGGAATIEGYRTALRRLLPKVEKYRPKKAPDDLPQRARKVAKLVALLRTDGPKLADLVDREPALARARAKAVNCGPDGMFPQPGEGVPTPAAAAAPPSTPGR</sequence>
<feature type="region of interest" description="Disordered" evidence="1">
    <location>
        <begin position="193"/>
        <end position="220"/>
    </location>
</feature>
<accession>A0A7W9G336</accession>
<comment type="caution">
    <text evidence="3">The sequence shown here is derived from an EMBL/GenBank/DDBJ whole genome shotgun (WGS) entry which is preliminary data.</text>
</comment>
<gene>
    <name evidence="3" type="ORF">HD596_003037</name>
</gene>
<keyword evidence="2" id="KW-0732">Signal</keyword>
<dbReference type="AlphaFoldDB" id="A0A7W9G336"/>
<evidence type="ECO:0000313" key="3">
    <source>
        <dbReference type="EMBL" id="MBB5776281.1"/>
    </source>
</evidence>
<dbReference type="RefSeq" id="WP_185069830.1">
    <property type="nucleotide sequence ID" value="NZ_JACHMB010000001.1"/>
</dbReference>
<name>A0A7W9G336_9ACTN</name>
<dbReference type="Proteomes" id="UP000579153">
    <property type="component" value="Unassembled WGS sequence"/>
</dbReference>
<organism evidence="3 4">
    <name type="scientific">Nonomuraea jabiensis</name>
    <dbReference type="NCBI Taxonomy" id="882448"/>
    <lineage>
        <taxon>Bacteria</taxon>
        <taxon>Bacillati</taxon>
        <taxon>Actinomycetota</taxon>
        <taxon>Actinomycetes</taxon>
        <taxon>Streptosporangiales</taxon>
        <taxon>Streptosporangiaceae</taxon>
        <taxon>Nonomuraea</taxon>
    </lineage>
</organism>
<proteinExistence type="predicted"/>
<feature type="compositionally biased region" description="Low complexity" evidence="1">
    <location>
        <begin position="25"/>
        <end position="43"/>
    </location>
</feature>
<evidence type="ECO:0000256" key="2">
    <source>
        <dbReference type="SAM" id="SignalP"/>
    </source>
</evidence>
<evidence type="ECO:0008006" key="5">
    <source>
        <dbReference type="Google" id="ProtNLM"/>
    </source>
</evidence>